<dbReference type="EMBL" id="RQHW01000002">
    <property type="protein sequence ID" value="TGN21154.1"/>
    <property type="molecule type" value="Genomic_DNA"/>
</dbReference>
<organism evidence="4 5">
    <name type="scientific">Leptospira idonii</name>
    <dbReference type="NCBI Taxonomy" id="1193500"/>
    <lineage>
        <taxon>Bacteria</taxon>
        <taxon>Pseudomonadati</taxon>
        <taxon>Spirochaetota</taxon>
        <taxon>Spirochaetia</taxon>
        <taxon>Leptospirales</taxon>
        <taxon>Leptospiraceae</taxon>
        <taxon>Leptospira</taxon>
    </lineage>
</organism>
<proteinExistence type="predicted"/>
<evidence type="ECO:0000313" key="4">
    <source>
        <dbReference type="EMBL" id="TGN21154.1"/>
    </source>
</evidence>
<dbReference type="NCBIfam" id="NF047433">
    <property type="entry name" value="Lepto_7_Nterm"/>
    <property type="match status" value="1"/>
</dbReference>
<feature type="signal peptide" evidence="3">
    <location>
        <begin position="1"/>
        <end position="21"/>
    </location>
</feature>
<sequence>MKKIYFFFTILLLFLSSSLLAVNTVILKNGRNLKGLVVNQDDKGLTLKLSDGTTQTVPKSQILKVIYKDLNEQEAQKIRLAEEKKLQAKEEAERKKLEKEQKLAEEAEKKRQAEEAKKAEALAKDNESKKAKEDAVKAQESADQAKSDAEWLVYREKNKVPSEATVACGSRLGMVWRSALVPGWGQWCGGYKLSAGIFAGMFVGSIYYSQNAMKHDSMQKQQTYDDLTLLNQYGGPVTKIGPENITNTNDLVGVLVEYTLVNNFISESKKTAQTANAKYLGSLGGIGLIYIANIVHAYWIGRERYPDRPTVTLNGKSIQEGFDWDTRVDQPFSLYGYQPKPSSVYGEVRYSIVF</sequence>
<evidence type="ECO:0000256" key="2">
    <source>
        <dbReference type="SAM" id="Phobius"/>
    </source>
</evidence>
<reference evidence="4" key="1">
    <citation type="journal article" date="2019" name="PLoS Negl. Trop. Dis.">
        <title>Revisiting the worldwide diversity of Leptospira species in the environment.</title>
        <authorList>
            <person name="Vincent A.T."/>
            <person name="Schiettekatte O."/>
            <person name="Bourhy P."/>
            <person name="Veyrier F.J."/>
            <person name="Picardeau M."/>
        </authorList>
    </citation>
    <scope>NUCLEOTIDE SEQUENCE [LARGE SCALE GENOMIC DNA]</scope>
    <source>
        <strain evidence="4">201300427</strain>
    </source>
</reference>
<feature type="region of interest" description="Disordered" evidence="1">
    <location>
        <begin position="106"/>
        <end position="142"/>
    </location>
</feature>
<feature type="compositionally biased region" description="Basic and acidic residues" evidence="1">
    <location>
        <begin position="106"/>
        <end position="137"/>
    </location>
</feature>
<name>A0A4R9M2Y7_9LEPT</name>
<dbReference type="RefSeq" id="WP_135758689.1">
    <property type="nucleotide sequence ID" value="NZ_RQHW01000002.1"/>
</dbReference>
<dbReference type="OrthoDB" id="340606at2"/>
<gene>
    <name evidence="4" type="ORF">EHS15_01150</name>
</gene>
<keyword evidence="2" id="KW-0472">Membrane</keyword>
<accession>A0A4R9M2Y7</accession>
<feature type="transmembrane region" description="Helical" evidence="2">
    <location>
        <begin position="279"/>
        <end position="300"/>
    </location>
</feature>
<evidence type="ECO:0000313" key="5">
    <source>
        <dbReference type="Proteomes" id="UP000298058"/>
    </source>
</evidence>
<feature type="chain" id="PRO_5020366612" description="DUF5683 domain-containing protein" evidence="3">
    <location>
        <begin position="22"/>
        <end position="354"/>
    </location>
</feature>
<dbReference type="CDD" id="cd22265">
    <property type="entry name" value="UDM1_RNF168"/>
    <property type="match status" value="1"/>
</dbReference>
<keyword evidence="2" id="KW-0812">Transmembrane</keyword>
<evidence type="ECO:0000256" key="1">
    <source>
        <dbReference type="SAM" id="MobiDB-lite"/>
    </source>
</evidence>
<dbReference type="Proteomes" id="UP000298058">
    <property type="component" value="Unassembled WGS sequence"/>
</dbReference>
<keyword evidence="3" id="KW-0732">Signal</keyword>
<comment type="caution">
    <text evidence="4">The sequence shown here is derived from an EMBL/GenBank/DDBJ whole genome shotgun (WGS) entry which is preliminary data.</text>
</comment>
<protein>
    <recommendedName>
        <fullName evidence="6">DUF5683 domain-containing protein</fullName>
    </recommendedName>
</protein>
<keyword evidence="2" id="KW-1133">Transmembrane helix</keyword>
<evidence type="ECO:0008006" key="6">
    <source>
        <dbReference type="Google" id="ProtNLM"/>
    </source>
</evidence>
<keyword evidence="5" id="KW-1185">Reference proteome</keyword>
<dbReference type="AlphaFoldDB" id="A0A4R9M2Y7"/>
<evidence type="ECO:0000256" key="3">
    <source>
        <dbReference type="SAM" id="SignalP"/>
    </source>
</evidence>